<gene>
    <name evidence="1" type="ORF">GCM10023335_80690</name>
</gene>
<evidence type="ECO:0000313" key="1">
    <source>
        <dbReference type="EMBL" id="GAA5035211.1"/>
    </source>
</evidence>
<proteinExistence type="predicted"/>
<sequence>MLVPVSGIWRPWAKFACPLESNEAMPKLLPLLGHALVVTVTALPLVLTEIPDARATADGAARVSGSAAAAATVRPERRSI</sequence>
<dbReference type="Proteomes" id="UP001501759">
    <property type="component" value="Unassembled WGS sequence"/>
</dbReference>
<keyword evidence="2" id="KW-1185">Reference proteome</keyword>
<evidence type="ECO:0000313" key="2">
    <source>
        <dbReference type="Proteomes" id="UP001501759"/>
    </source>
</evidence>
<protein>
    <submittedName>
        <fullName evidence="1">Uncharacterized protein</fullName>
    </submittedName>
</protein>
<comment type="caution">
    <text evidence="1">The sequence shown here is derived from an EMBL/GenBank/DDBJ whole genome shotgun (WGS) entry which is preliminary data.</text>
</comment>
<organism evidence="1 2">
    <name type="scientific">Streptomyces siamensis</name>
    <dbReference type="NCBI Taxonomy" id="1274986"/>
    <lineage>
        <taxon>Bacteria</taxon>
        <taxon>Bacillati</taxon>
        <taxon>Actinomycetota</taxon>
        <taxon>Actinomycetes</taxon>
        <taxon>Kitasatosporales</taxon>
        <taxon>Streptomycetaceae</taxon>
        <taxon>Streptomyces</taxon>
    </lineage>
</organism>
<dbReference type="EMBL" id="BAABKB010000044">
    <property type="protein sequence ID" value="GAA5035211.1"/>
    <property type="molecule type" value="Genomic_DNA"/>
</dbReference>
<accession>A0ABP9JKX8</accession>
<name>A0ABP9JKX8_9ACTN</name>
<reference evidence="2" key="1">
    <citation type="journal article" date="2019" name="Int. J. Syst. Evol. Microbiol.">
        <title>The Global Catalogue of Microorganisms (GCM) 10K type strain sequencing project: providing services to taxonomists for standard genome sequencing and annotation.</title>
        <authorList>
            <consortium name="The Broad Institute Genomics Platform"/>
            <consortium name="The Broad Institute Genome Sequencing Center for Infectious Disease"/>
            <person name="Wu L."/>
            <person name="Ma J."/>
        </authorList>
    </citation>
    <scope>NUCLEOTIDE SEQUENCE [LARGE SCALE GENOMIC DNA]</scope>
    <source>
        <strain evidence="2">JCM 18409</strain>
    </source>
</reference>